<name>A0A316HUD3_9PSEU</name>
<dbReference type="AlphaFoldDB" id="A0A316HUD3"/>
<gene>
    <name evidence="1" type="ORF">C8D88_10724</name>
</gene>
<protein>
    <submittedName>
        <fullName evidence="1">Uncharacterized protein</fullName>
    </submittedName>
</protein>
<proteinExistence type="predicted"/>
<dbReference type="Proteomes" id="UP000246005">
    <property type="component" value="Unassembled WGS sequence"/>
</dbReference>
<organism evidence="1 2">
    <name type="scientific">Lentzea atacamensis</name>
    <dbReference type="NCBI Taxonomy" id="531938"/>
    <lineage>
        <taxon>Bacteria</taxon>
        <taxon>Bacillati</taxon>
        <taxon>Actinomycetota</taxon>
        <taxon>Actinomycetes</taxon>
        <taxon>Pseudonocardiales</taxon>
        <taxon>Pseudonocardiaceae</taxon>
        <taxon>Lentzea</taxon>
    </lineage>
</organism>
<dbReference type="EMBL" id="QGHB01000007">
    <property type="protein sequence ID" value="PWK84817.1"/>
    <property type="molecule type" value="Genomic_DNA"/>
</dbReference>
<evidence type="ECO:0000313" key="2">
    <source>
        <dbReference type="Proteomes" id="UP000246005"/>
    </source>
</evidence>
<dbReference type="RefSeq" id="WP_109638335.1">
    <property type="nucleotide sequence ID" value="NZ_QGHB01000007.1"/>
</dbReference>
<reference evidence="1 2" key="1">
    <citation type="submission" date="2018-05" db="EMBL/GenBank/DDBJ databases">
        <title>Genomic Encyclopedia of Type Strains, Phase IV (KMG-IV): sequencing the most valuable type-strain genomes for metagenomic binning, comparative biology and taxonomic classification.</title>
        <authorList>
            <person name="Goeker M."/>
        </authorList>
    </citation>
    <scope>NUCLEOTIDE SEQUENCE [LARGE SCALE GENOMIC DNA]</scope>
    <source>
        <strain evidence="1 2">DSM 45480</strain>
    </source>
</reference>
<sequence length="67" mass="7072">MRVVGETVKARRDAVVEHLVRGRVWAKDKARSAPTGGKVYADGDPVTTLSGSAGVSGWGKPLPRSVK</sequence>
<accession>A0A316HUD3</accession>
<evidence type="ECO:0000313" key="1">
    <source>
        <dbReference type="EMBL" id="PWK84817.1"/>
    </source>
</evidence>
<comment type="caution">
    <text evidence="1">The sequence shown here is derived from an EMBL/GenBank/DDBJ whole genome shotgun (WGS) entry which is preliminary data.</text>
</comment>